<comment type="caution">
    <text evidence="6">The sequence shown here is derived from an EMBL/GenBank/DDBJ whole genome shotgun (WGS) entry which is preliminary data.</text>
</comment>
<dbReference type="SUPFAM" id="SSF51445">
    <property type="entry name" value="(Trans)glycosidases"/>
    <property type="match status" value="1"/>
</dbReference>
<name>A0A3D8QR38_9HELO</name>
<feature type="domain" description="2EXR" evidence="5">
    <location>
        <begin position="10"/>
        <end position="95"/>
    </location>
</feature>
<dbReference type="GO" id="GO:0005975">
    <property type="term" value="P:carbohydrate metabolic process"/>
    <property type="evidence" value="ECO:0007669"/>
    <property type="project" value="InterPro"/>
</dbReference>
<dbReference type="PANTHER" id="PTHR35910">
    <property type="entry name" value="2EXR DOMAIN-CONTAINING PROTEIN"/>
    <property type="match status" value="1"/>
</dbReference>
<dbReference type="OrthoDB" id="3473305at2759"/>
<evidence type="ECO:0000256" key="2">
    <source>
        <dbReference type="ARBA" id="ARBA00022801"/>
    </source>
</evidence>
<accession>A0A3D8QR38</accession>
<dbReference type="PANTHER" id="PTHR35910:SF6">
    <property type="entry name" value="2EXR DOMAIN-CONTAINING PROTEIN"/>
    <property type="match status" value="1"/>
</dbReference>
<organism evidence="6 7">
    <name type="scientific">Coleophoma crateriformis</name>
    <dbReference type="NCBI Taxonomy" id="565419"/>
    <lineage>
        <taxon>Eukaryota</taxon>
        <taxon>Fungi</taxon>
        <taxon>Dikarya</taxon>
        <taxon>Ascomycota</taxon>
        <taxon>Pezizomycotina</taxon>
        <taxon>Leotiomycetes</taxon>
        <taxon>Helotiales</taxon>
        <taxon>Dermateaceae</taxon>
        <taxon>Coleophoma</taxon>
    </lineage>
</organism>
<feature type="compositionally biased region" description="Polar residues" evidence="4">
    <location>
        <begin position="301"/>
        <end position="312"/>
    </location>
</feature>
<evidence type="ECO:0000256" key="1">
    <source>
        <dbReference type="ARBA" id="ARBA00005336"/>
    </source>
</evidence>
<evidence type="ECO:0000259" key="5">
    <source>
        <dbReference type="Pfam" id="PF20150"/>
    </source>
</evidence>
<sequence length="395" mass="43988">MDLECGQQSFSLFPDLPLELRLKIWRHTFHVNRIVAISIVLGGGRFSGWKSLDKPPVVLWVNSEAREEALKHYKLSFGTPLKPASIYFNPRIDTLRFGNGLGDDFRINQEAWLEAGAGNYLLNVFLGTGYTPRPGIKPASNCQSVVSMILDVDEDIYGRRVFIWNEIKDFNNLKELTILAWDDDSRSAERMDKFQRTLNITAADFQHWVVPDINVMSAYSGNTWGALRRQLASANEFQGDGIDEAEPEESYDDPFRDLKLVRGLENSGDAGLRLQIFTTGHPEINVSSSFAHGKHLLLNEQETNRSSTNWDATGTPLGGSGTMSKRATASRSTQYSSEADDKTTHKLYLWSFYDAAKNGLGSAMCAITKVDGALACENSDLLNTFSNLNSISQAP</sequence>
<dbReference type="GO" id="GO:0004553">
    <property type="term" value="F:hydrolase activity, hydrolyzing O-glycosyl compounds"/>
    <property type="evidence" value="ECO:0007669"/>
    <property type="project" value="InterPro"/>
</dbReference>
<dbReference type="Proteomes" id="UP000256328">
    <property type="component" value="Unassembled WGS sequence"/>
</dbReference>
<keyword evidence="7" id="KW-1185">Reference proteome</keyword>
<dbReference type="AlphaFoldDB" id="A0A3D8QR38"/>
<keyword evidence="3" id="KW-0325">Glycoprotein</keyword>
<proteinExistence type="inferred from homology"/>
<protein>
    <recommendedName>
        <fullName evidence="5">2EXR domain-containing protein</fullName>
    </recommendedName>
</protein>
<keyword evidence="2" id="KW-0378">Hydrolase</keyword>
<dbReference type="EMBL" id="PDLN01000016">
    <property type="protein sequence ID" value="RDW64110.1"/>
    <property type="molecule type" value="Genomic_DNA"/>
</dbReference>
<dbReference type="InterPro" id="IPR017853">
    <property type="entry name" value="GH"/>
</dbReference>
<dbReference type="Gene3D" id="3.20.20.300">
    <property type="entry name" value="Glycoside hydrolase, family 3, N-terminal domain"/>
    <property type="match status" value="1"/>
</dbReference>
<dbReference type="Pfam" id="PF20150">
    <property type="entry name" value="2EXR"/>
    <property type="match status" value="1"/>
</dbReference>
<feature type="region of interest" description="Disordered" evidence="4">
    <location>
        <begin position="301"/>
        <end position="337"/>
    </location>
</feature>
<dbReference type="InterPro" id="IPR045518">
    <property type="entry name" value="2EXR"/>
</dbReference>
<evidence type="ECO:0000256" key="4">
    <source>
        <dbReference type="SAM" id="MobiDB-lite"/>
    </source>
</evidence>
<evidence type="ECO:0000313" key="7">
    <source>
        <dbReference type="Proteomes" id="UP000256328"/>
    </source>
</evidence>
<dbReference type="InterPro" id="IPR036962">
    <property type="entry name" value="Glyco_hydro_3_N_sf"/>
</dbReference>
<gene>
    <name evidence="6" type="ORF">BP5796_10612</name>
</gene>
<comment type="similarity">
    <text evidence="1">Belongs to the glycosyl hydrolase 3 family.</text>
</comment>
<evidence type="ECO:0000313" key="6">
    <source>
        <dbReference type="EMBL" id="RDW64110.1"/>
    </source>
</evidence>
<feature type="compositionally biased region" description="Polar residues" evidence="4">
    <location>
        <begin position="322"/>
        <end position="337"/>
    </location>
</feature>
<evidence type="ECO:0000256" key="3">
    <source>
        <dbReference type="ARBA" id="ARBA00023180"/>
    </source>
</evidence>
<reference evidence="6 7" key="1">
    <citation type="journal article" date="2018" name="IMA Fungus">
        <title>IMA Genome-F 9: Draft genome sequence of Annulohypoxylon stygium, Aspergillus mulundensis, Berkeleyomyces basicola (syn. Thielaviopsis basicola), Ceratocystis smalleyi, two Cercospora beticola strains, Coleophoma cylindrospora, Fusarium fracticaudum, Phialophora cf. hyalina, and Morchella septimelata.</title>
        <authorList>
            <person name="Wingfield B.D."/>
            <person name="Bills G.F."/>
            <person name="Dong Y."/>
            <person name="Huang W."/>
            <person name="Nel W.J."/>
            <person name="Swalarsk-Parry B.S."/>
            <person name="Vaghefi N."/>
            <person name="Wilken P.M."/>
            <person name="An Z."/>
            <person name="de Beer Z.W."/>
            <person name="De Vos L."/>
            <person name="Chen L."/>
            <person name="Duong T.A."/>
            <person name="Gao Y."/>
            <person name="Hammerbacher A."/>
            <person name="Kikkert J.R."/>
            <person name="Li Y."/>
            <person name="Li H."/>
            <person name="Li K."/>
            <person name="Li Q."/>
            <person name="Liu X."/>
            <person name="Ma X."/>
            <person name="Naidoo K."/>
            <person name="Pethybridge S.J."/>
            <person name="Sun J."/>
            <person name="Steenkamp E.T."/>
            <person name="van der Nest M.A."/>
            <person name="van Wyk S."/>
            <person name="Wingfield M.J."/>
            <person name="Xiong C."/>
            <person name="Yue Q."/>
            <person name="Zhang X."/>
        </authorList>
    </citation>
    <scope>NUCLEOTIDE SEQUENCE [LARGE SCALE GENOMIC DNA]</scope>
    <source>
        <strain evidence="6 7">BP5796</strain>
    </source>
</reference>